<evidence type="ECO:0000313" key="1">
    <source>
        <dbReference type="EMBL" id="KAI0050560.1"/>
    </source>
</evidence>
<name>A0ACB8S3G5_9AGAM</name>
<reference evidence="1" key="2">
    <citation type="journal article" date="2022" name="New Phytol.">
        <title>Evolutionary transition to the ectomycorrhizal habit in the genomes of a hyperdiverse lineage of mushroom-forming fungi.</title>
        <authorList>
            <person name="Looney B."/>
            <person name="Miyauchi S."/>
            <person name="Morin E."/>
            <person name="Drula E."/>
            <person name="Courty P.E."/>
            <person name="Kohler A."/>
            <person name="Kuo A."/>
            <person name="LaButti K."/>
            <person name="Pangilinan J."/>
            <person name="Lipzen A."/>
            <person name="Riley R."/>
            <person name="Andreopoulos W."/>
            <person name="He G."/>
            <person name="Johnson J."/>
            <person name="Nolan M."/>
            <person name="Tritt A."/>
            <person name="Barry K.W."/>
            <person name="Grigoriev I.V."/>
            <person name="Nagy L.G."/>
            <person name="Hibbett D."/>
            <person name="Henrissat B."/>
            <person name="Matheny P.B."/>
            <person name="Labbe J."/>
            <person name="Martin F.M."/>
        </authorList>
    </citation>
    <scope>NUCLEOTIDE SEQUENCE</scope>
    <source>
        <strain evidence="1">FP105234-sp</strain>
    </source>
</reference>
<gene>
    <name evidence="1" type="ORF">FA95DRAFT_567373</name>
</gene>
<dbReference type="EMBL" id="MU275860">
    <property type="protein sequence ID" value="KAI0050560.1"/>
    <property type="molecule type" value="Genomic_DNA"/>
</dbReference>
<dbReference type="Proteomes" id="UP000814033">
    <property type="component" value="Unassembled WGS sequence"/>
</dbReference>
<reference evidence="1" key="1">
    <citation type="submission" date="2021-02" db="EMBL/GenBank/DDBJ databases">
        <authorList>
            <consortium name="DOE Joint Genome Institute"/>
            <person name="Ahrendt S."/>
            <person name="Looney B.P."/>
            <person name="Miyauchi S."/>
            <person name="Morin E."/>
            <person name="Drula E."/>
            <person name="Courty P.E."/>
            <person name="Chicoki N."/>
            <person name="Fauchery L."/>
            <person name="Kohler A."/>
            <person name="Kuo A."/>
            <person name="Labutti K."/>
            <person name="Pangilinan J."/>
            <person name="Lipzen A."/>
            <person name="Riley R."/>
            <person name="Andreopoulos W."/>
            <person name="He G."/>
            <person name="Johnson J."/>
            <person name="Barry K.W."/>
            <person name="Grigoriev I.V."/>
            <person name="Nagy L."/>
            <person name="Hibbett D."/>
            <person name="Henrissat B."/>
            <person name="Matheny P.B."/>
            <person name="Labbe J."/>
            <person name="Martin F."/>
        </authorList>
    </citation>
    <scope>NUCLEOTIDE SEQUENCE</scope>
    <source>
        <strain evidence="1">FP105234-sp</strain>
    </source>
</reference>
<comment type="caution">
    <text evidence="1">The sequence shown here is derived from an EMBL/GenBank/DDBJ whole genome shotgun (WGS) entry which is preliminary data.</text>
</comment>
<organism evidence="1 2">
    <name type="scientific">Auriscalpium vulgare</name>
    <dbReference type="NCBI Taxonomy" id="40419"/>
    <lineage>
        <taxon>Eukaryota</taxon>
        <taxon>Fungi</taxon>
        <taxon>Dikarya</taxon>
        <taxon>Basidiomycota</taxon>
        <taxon>Agaricomycotina</taxon>
        <taxon>Agaricomycetes</taxon>
        <taxon>Russulales</taxon>
        <taxon>Auriscalpiaceae</taxon>
        <taxon>Auriscalpium</taxon>
    </lineage>
</organism>
<protein>
    <submittedName>
        <fullName evidence="1">Uncharacterized protein</fullName>
    </submittedName>
</protein>
<keyword evidence="2" id="KW-1185">Reference proteome</keyword>
<sequence length="171" mass="18913">MYNPGNLCEKTAHGPASQSRYVSSSRDAAASRLAQHARLVDRPLSSTTSSSTDFLLALCDKSRRICCYTSESRMPVEAENAGDLSPSPSPSPKRQRMSSPTYDDQIDFPSQAELKGVDALEVTMSQRVHGCPDFGEPYSGRLIVNSQGIYNKDCSENRWRRRGLASNLHLR</sequence>
<proteinExistence type="predicted"/>
<accession>A0ACB8S3G5</accession>
<evidence type="ECO:0000313" key="2">
    <source>
        <dbReference type="Proteomes" id="UP000814033"/>
    </source>
</evidence>